<evidence type="ECO:0000313" key="1">
    <source>
        <dbReference type="EMBL" id="EGK70428.1"/>
    </source>
</evidence>
<dbReference type="Proteomes" id="UP000005019">
    <property type="component" value="Unassembled WGS sequence"/>
</dbReference>
<dbReference type="EMBL" id="AFHG01000057">
    <property type="protein sequence ID" value="EGK70428.1"/>
    <property type="molecule type" value="Genomic_DNA"/>
</dbReference>
<gene>
    <name evidence="1" type="ORF">METUNv1_03333</name>
</gene>
<sequence>MKVRMFLSALAGALAVIALLAAYQLGRGSRVADPAPTAAVLAQSAMDGREVFDADGATVGVVEQTIAARHGDRAARYAMVRISRGSDAGLRLAVPDYRLQPVEDGLMLTLDRDDEGDFRPTAAQLRNRT</sequence>
<protein>
    <recommendedName>
        <fullName evidence="3">PRC-barrel domain-containing protein</fullName>
    </recommendedName>
</protein>
<accession>F5RGP0</accession>
<dbReference type="RefSeq" id="WP_008063674.1">
    <property type="nucleotide sequence ID" value="NZ_AFHG01000057.1"/>
</dbReference>
<reference evidence="1 2" key="1">
    <citation type="journal article" date="2011" name="J. Bacteriol.">
        <title>Genome sequence of Methyloversatilis universalis FAM5T, a methylotrophic representative of the order Rhodocyclales.</title>
        <authorList>
            <person name="Kittichotirat W."/>
            <person name="Good N.M."/>
            <person name="Hall R."/>
            <person name="Bringel F."/>
            <person name="Lajus A."/>
            <person name="Medigue C."/>
            <person name="Smalley N.E."/>
            <person name="Beck D."/>
            <person name="Bumgarner R."/>
            <person name="Vuilleumier S."/>
            <person name="Kalyuzhnaya M.G."/>
        </authorList>
    </citation>
    <scope>NUCLEOTIDE SEQUENCE [LARGE SCALE GENOMIC DNA]</scope>
    <source>
        <strain evidence="2">ATCC BAA-1314 / JCM 13912 / FAM5</strain>
    </source>
</reference>
<dbReference type="STRING" id="1000565.METUNv1_03333"/>
<comment type="caution">
    <text evidence="1">The sequence shown here is derived from an EMBL/GenBank/DDBJ whole genome shotgun (WGS) entry which is preliminary data.</text>
</comment>
<keyword evidence="2" id="KW-1185">Reference proteome</keyword>
<evidence type="ECO:0008006" key="3">
    <source>
        <dbReference type="Google" id="ProtNLM"/>
    </source>
</evidence>
<proteinExistence type="predicted"/>
<dbReference type="AlphaFoldDB" id="F5RGP0"/>
<organism evidence="1 2">
    <name type="scientific">Methyloversatilis universalis (strain ATCC BAA-1314 / DSM 25237 / JCM 13912 / CCUG 52030 / FAM5)</name>
    <dbReference type="NCBI Taxonomy" id="1000565"/>
    <lineage>
        <taxon>Bacteria</taxon>
        <taxon>Pseudomonadati</taxon>
        <taxon>Pseudomonadota</taxon>
        <taxon>Betaproteobacteria</taxon>
        <taxon>Nitrosomonadales</taxon>
        <taxon>Sterolibacteriaceae</taxon>
        <taxon>Methyloversatilis</taxon>
    </lineage>
</organism>
<evidence type="ECO:0000313" key="2">
    <source>
        <dbReference type="Proteomes" id="UP000005019"/>
    </source>
</evidence>
<name>F5RGP0_METUF</name>